<feature type="domain" description="Serine aminopeptidase S33" evidence="1">
    <location>
        <begin position="26"/>
        <end position="272"/>
    </location>
</feature>
<dbReference type="GO" id="GO:0004622">
    <property type="term" value="F:phosphatidylcholine lysophospholipase activity"/>
    <property type="evidence" value="ECO:0007669"/>
    <property type="project" value="UniProtKB-EC"/>
</dbReference>
<dbReference type="InterPro" id="IPR029058">
    <property type="entry name" value="AB_hydrolase_fold"/>
</dbReference>
<dbReference type="EC" id="3.1.1.5" evidence="2"/>
<dbReference type="Gene3D" id="3.40.50.1820">
    <property type="entry name" value="alpha/beta hydrolase"/>
    <property type="match status" value="1"/>
</dbReference>
<sequence length="290" mass="31642">MKHEEGTFKSADGLDLYYQSWLPDGDAKATIVIVHGMGEHGGRYPHVVNALVPKGYAIYAADHRGHGRSPGKRMFVESWSDYLDDLGLFIKVVKGKVEKRPVQSGSTALSLPKRPFFLYGHSMGGNIALNTVLRHPDGYNGVIASAPAVGKLDIPPVLAFISRALSRLAPAMQVKANLEISDISRDPAEAAAYADDPLVQGFGTPRFAVEIASSAEWAIAHAAEFKPPLLIVHGDGDNIVNVSASRKFFTKVPHQDKKLIVYEGGVHESHNDIHRDEVIADIEQWLEAHL</sequence>
<protein>
    <submittedName>
        <fullName evidence="2">Lysophospholipase Monoglyceride lipase</fullName>
        <ecNumber evidence="2">3.1.1.23</ecNumber>
        <ecNumber evidence="2">3.1.1.5</ecNumber>
    </submittedName>
</protein>
<dbReference type="EMBL" id="UOEU01000547">
    <property type="protein sequence ID" value="VAW34712.1"/>
    <property type="molecule type" value="Genomic_DNA"/>
</dbReference>
<dbReference type="InterPro" id="IPR022742">
    <property type="entry name" value="Hydrolase_4"/>
</dbReference>
<evidence type="ECO:0000313" key="2">
    <source>
        <dbReference type="EMBL" id="VAW34712.1"/>
    </source>
</evidence>
<dbReference type="AlphaFoldDB" id="A0A3B0V7K0"/>
<name>A0A3B0V7K0_9ZZZZ</name>
<dbReference type="PANTHER" id="PTHR11614">
    <property type="entry name" value="PHOSPHOLIPASE-RELATED"/>
    <property type="match status" value="1"/>
</dbReference>
<organism evidence="2">
    <name type="scientific">hydrothermal vent metagenome</name>
    <dbReference type="NCBI Taxonomy" id="652676"/>
    <lineage>
        <taxon>unclassified sequences</taxon>
        <taxon>metagenomes</taxon>
        <taxon>ecological metagenomes</taxon>
    </lineage>
</organism>
<dbReference type="SUPFAM" id="SSF53474">
    <property type="entry name" value="alpha/beta-Hydrolases"/>
    <property type="match status" value="1"/>
</dbReference>
<keyword evidence="2" id="KW-0378">Hydrolase</keyword>
<dbReference type="Pfam" id="PF12146">
    <property type="entry name" value="Hydrolase_4"/>
    <property type="match status" value="1"/>
</dbReference>
<accession>A0A3B0V7K0</accession>
<dbReference type="InterPro" id="IPR051044">
    <property type="entry name" value="MAG_DAG_Lipase"/>
</dbReference>
<evidence type="ECO:0000259" key="1">
    <source>
        <dbReference type="Pfam" id="PF12146"/>
    </source>
</evidence>
<dbReference type="FunFam" id="3.40.50.1820:FF:000117">
    <property type="entry name" value="Monoglyceride lipase, putative"/>
    <property type="match status" value="1"/>
</dbReference>
<proteinExistence type="predicted"/>
<dbReference type="GO" id="GO:0047372">
    <property type="term" value="F:monoacylglycerol lipase activity"/>
    <property type="evidence" value="ECO:0007669"/>
    <property type="project" value="UniProtKB-EC"/>
</dbReference>
<gene>
    <name evidence="2" type="ORF">MNBD_CHLOROFLEXI01-4435</name>
</gene>
<reference evidence="2" key="1">
    <citation type="submission" date="2018-06" db="EMBL/GenBank/DDBJ databases">
        <authorList>
            <person name="Zhirakovskaya E."/>
        </authorList>
    </citation>
    <scope>NUCLEOTIDE SEQUENCE</scope>
</reference>
<dbReference type="EC" id="3.1.1.23" evidence="2"/>